<dbReference type="Proteomes" id="UP000257109">
    <property type="component" value="Unassembled WGS sequence"/>
</dbReference>
<evidence type="ECO:0000313" key="2">
    <source>
        <dbReference type="Proteomes" id="UP000257109"/>
    </source>
</evidence>
<dbReference type="OrthoDB" id="1932348at2759"/>
<keyword evidence="2" id="KW-1185">Reference proteome</keyword>
<proteinExistence type="predicted"/>
<feature type="non-terminal residue" evidence="1">
    <location>
        <position position="1"/>
    </location>
</feature>
<evidence type="ECO:0000313" key="1">
    <source>
        <dbReference type="EMBL" id="RDY12235.1"/>
    </source>
</evidence>
<organism evidence="1 2">
    <name type="scientific">Mucuna pruriens</name>
    <name type="common">Velvet bean</name>
    <name type="synonym">Dolichos pruriens</name>
    <dbReference type="NCBI Taxonomy" id="157652"/>
    <lineage>
        <taxon>Eukaryota</taxon>
        <taxon>Viridiplantae</taxon>
        <taxon>Streptophyta</taxon>
        <taxon>Embryophyta</taxon>
        <taxon>Tracheophyta</taxon>
        <taxon>Spermatophyta</taxon>
        <taxon>Magnoliopsida</taxon>
        <taxon>eudicotyledons</taxon>
        <taxon>Gunneridae</taxon>
        <taxon>Pentapetalae</taxon>
        <taxon>rosids</taxon>
        <taxon>fabids</taxon>
        <taxon>Fabales</taxon>
        <taxon>Fabaceae</taxon>
        <taxon>Papilionoideae</taxon>
        <taxon>50 kb inversion clade</taxon>
        <taxon>NPAAA clade</taxon>
        <taxon>indigoferoid/millettioid clade</taxon>
        <taxon>Phaseoleae</taxon>
        <taxon>Mucuna</taxon>
    </lineage>
</organism>
<dbReference type="EMBL" id="QJKJ01000505">
    <property type="protein sequence ID" value="RDY12235.1"/>
    <property type="molecule type" value="Genomic_DNA"/>
</dbReference>
<comment type="caution">
    <text evidence="1">The sequence shown here is derived from an EMBL/GenBank/DDBJ whole genome shotgun (WGS) entry which is preliminary data.</text>
</comment>
<gene>
    <name evidence="1" type="ORF">CR513_02995</name>
</gene>
<reference evidence="1" key="1">
    <citation type="submission" date="2018-05" db="EMBL/GenBank/DDBJ databases">
        <title>Draft genome of Mucuna pruriens seed.</title>
        <authorList>
            <person name="Nnadi N.E."/>
            <person name="Vos R."/>
            <person name="Hasami M.H."/>
            <person name="Devisetty U.K."/>
            <person name="Aguiy J.C."/>
        </authorList>
    </citation>
    <scope>NUCLEOTIDE SEQUENCE [LARGE SCALE GENOMIC DNA]</scope>
    <source>
        <strain evidence="1">JCA_2017</strain>
    </source>
</reference>
<protein>
    <submittedName>
        <fullName evidence="1">Uncharacterized protein</fullName>
    </submittedName>
</protein>
<sequence>MDMKTGKGKRHQSWYLDNGFLHHMTGERSMFQDLRFKVKAQSIKLMHIWETIFKDINENQSYQSMTRRKEELDPNRDLPTNNWYTHCGSPCDRAAMGGLKNDLVVEYCSCLCEGTAMFKIEFSCLESEGSSRFLEVCRDLVL</sequence>
<name>A0A371IB60_MUCPR</name>
<dbReference type="AlphaFoldDB" id="A0A371IB60"/>
<accession>A0A371IB60</accession>